<dbReference type="InterPro" id="IPR006043">
    <property type="entry name" value="NCS2"/>
</dbReference>
<evidence type="ECO:0000256" key="2">
    <source>
        <dbReference type="ARBA" id="ARBA00005697"/>
    </source>
</evidence>
<evidence type="ECO:0000313" key="10">
    <source>
        <dbReference type="EMBL" id="SBW04975.1"/>
    </source>
</evidence>
<protein>
    <submittedName>
        <fullName evidence="10">Uncharacterized protein</fullName>
    </submittedName>
</protein>
<evidence type="ECO:0000256" key="7">
    <source>
        <dbReference type="ARBA" id="ARBA00023136"/>
    </source>
</evidence>
<proteinExistence type="inferred from homology"/>
<feature type="transmembrane region" description="Helical" evidence="9">
    <location>
        <begin position="416"/>
        <end position="433"/>
    </location>
</feature>
<accession>A0A212K0D5</accession>
<keyword evidence="3 8" id="KW-0813">Transport</keyword>
<feature type="transmembrane region" description="Helical" evidence="9">
    <location>
        <begin position="77"/>
        <end position="97"/>
    </location>
</feature>
<feature type="transmembrane region" description="Helical" evidence="9">
    <location>
        <begin position="133"/>
        <end position="158"/>
    </location>
</feature>
<comment type="similarity">
    <text evidence="2 8">Belongs to the nucleobase:cation symporter-2 (NCS2) (TC 2.A.40) family. Azg-like subfamily.</text>
</comment>
<evidence type="ECO:0000256" key="1">
    <source>
        <dbReference type="ARBA" id="ARBA00004651"/>
    </source>
</evidence>
<feature type="transmembrane region" description="Helical" evidence="9">
    <location>
        <begin position="178"/>
        <end position="206"/>
    </location>
</feature>
<dbReference type="GO" id="GO:0005886">
    <property type="term" value="C:plasma membrane"/>
    <property type="evidence" value="ECO:0007669"/>
    <property type="project" value="UniProtKB-SubCell"/>
</dbReference>
<dbReference type="PANTHER" id="PTHR43337">
    <property type="entry name" value="XANTHINE/URACIL PERMEASE C887.17-RELATED"/>
    <property type="match status" value="1"/>
</dbReference>
<keyword evidence="4 8" id="KW-1003">Cell membrane</keyword>
<dbReference type="PANTHER" id="PTHR43337:SF1">
    <property type="entry name" value="XANTHINE_URACIL PERMEASE C887.17-RELATED"/>
    <property type="match status" value="1"/>
</dbReference>
<evidence type="ECO:0000256" key="5">
    <source>
        <dbReference type="ARBA" id="ARBA00022692"/>
    </source>
</evidence>
<dbReference type="InterPro" id="IPR026033">
    <property type="entry name" value="Azg-like_bact_archaea"/>
</dbReference>
<organism evidence="10">
    <name type="scientific">uncultured Desulfovibrio sp</name>
    <dbReference type="NCBI Taxonomy" id="167968"/>
    <lineage>
        <taxon>Bacteria</taxon>
        <taxon>Pseudomonadati</taxon>
        <taxon>Thermodesulfobacteriota</taxon>
        <taxon>Desulfovibrionia</taxon>
        <taxon>Desulfovibrionales</taxon>
        <taxon>Desulfovibrionaceae</taxon>
        <taxon>Desulfovibrio</taxon>
        <taxon>environmental samples</taxon>
    </lineage>
</organism>
<gene>
    <name evidence="10" type="ORF">KM92DES2_11995</name>
</gene>
<reference evidence="10" key="1">
    <citation type="submission" date="2016-04" db="EMBL/GenBank/DDBJ databases">
        <authorList>
            <person name="Evans L.H."/>
            <person name="Alamgir A."/>
            <person name="Owens N."/>
            <person name="Weber N.D."/>
            <person name="Virtaneva K."/>
            <person name="Barbian K."/>
            <person name="Babar A."/>
            <person name="Rosenke K."/>
        </authorList>
    </citation>
    <scope>NUCLEOTIDE SEQUENCE</scope>
    <source>
        <strain evidence="10">92-2</strain>
    </source>
</reference>
<keyword evidence="5 8" id="KW-0812">Transmembrane</keyword>
<dbReference type="InterPro" id="IPR045018">
    <property type="entry name" value="Azg-like"/>
</dbReference>
<dbReference type="GO" id="GO:0005345">
    <property type="term" value="F:purine nucleobase transmembrane transporter activity"/>
    <property type="evidence" value="ECO:0007669"/>
    <property type="project" value="TreeGrafter"/>
</dbReference>
<keyword evidence="6 8" id="KW-1133">Transmembrane helix</keyword>
<evidence type="ECO:0000256" key="8">
    <source>
        <dbReference type="PIRNR" id="PIRNR005353"/>
    </source>
</evidence>
<evidence type="ECO:0000256" key="9">
    <source>
        <dbReference type="SAM" id="Phobius"/>
    </source>
</evidence>
<dbReference type="AlphaFoldDB" id="A0A212K0D5"/>
<feature type="transmembrane region" description="Helical" evidence="9">
    <location>
        <begin position="321"/>
        <end position="339"/>
    </location>
</feature>
<feature type="transmembrane region" description="Helical" evidence="9">
    <location>
        <begin position="375"/>
        <end position="404"/>
    </location>
</feature>
<dbReference type="PIRSF" id="PIRSF005353">
    <property type="entry name" value="PbuG"/>
    <property type="match status" value="1"/>
</dbReference>
<feature type="transmembrane region" description="Helical" evidence="9">
    <location>
        <begin position="245"/>
        <end position="267"/>
    </location>
</feature>
<sequence>MGILEKMFNPAARGSTVRREMLAGLTSFMAMCYLIFVVPGMLADAGMPKDSAVAATIWITVIATLIMGLWAKFPVGVAPGLGITAFFAYYVCGPAGYTWQTGLGAVFISGVVFLLLTVTKVRQLIINAVPMDLKYAIVVGIGAFIAFIGMKSCGLVAASPATFVTLGNLGDPKTLLSVAGIFLIGALLSLRVPGAMIIGIVVIAAAGMMLGVSQMPQGSIFNAALPLPTETFMAMDLKGALHHGLISIIFTLTMVDLFDNMGVLIGLSQKAGFIREDGHIENLDKALISDSIATMSSAVMGATTATSYLESAAGVAEGGRTGLTAVTIAVLFFLTLFFAPLVSMVPAYATAPVLIIVGAMMMQEVGRIKFKDFTVALPAFLTIISMPLTFNIATGFGFGFVSWVGIKVLSGRFKDLNVVMLIIALCFVVNFALRLQ</sequence>
<evidence type="ECO:0000256" key="3">
    <source>
        <dbReference type="ARBA" id="ARBA00022448"/>
    </source>
</evidence>
<feature type="transmembrane region" description="Helical" evidence="9">
    <location>
        <begin position="103"/>
        <end position="121"/>
    </location>
</feature>
<feature type="transmembrane region" description="Helical" evidence="9">
    <location>
        <begin position="287"/>
        <end position="309"/>
    </location>
</feature>
<dbReference type="Pfam" id="PF00860">
    <property type="entry name" value="Xan_ur_permease"/>
    <property type="match status" value="1"/>
</dbReference>
<name>A0A212K0D5_9BACT</name>
<dbReference type="RefSeq" id="WP_192112683.1">
    <property type="nucleotide sequence ID" value="NZ_CABUEN010000003.1"/>
</dbReference>
<feature type="transmembrane region" description="Helical" evidence="9">
    <location>
        <begin position="21"/>
        <end position="40"/>
    </location>
</feature>
<comment type="subcellular location">
    <subcellularLocation>
        <location evidence="1 8">Cell membrane</location>
        <topology evidence="1 8">Multi-pass membrane protein</topology>
    </subcellularLocation>
</comment>
<feature type="transmembrane region" description="Helical" evidence="9">
    <location>
        <begin position="52"/>
        <end position="70"/>
    </location>
</feature>
<keyword evidence="7 8" id="KW-0472">Membrane</keyword>
<evidence type="ECO:0000256" key="6">
    <source>
        <dbReference type="ARBA" id="ARBA00022989"/>
    </source>
</evidence>
<dbReference type="EMBL" id="FLUP01000001">
    <property type="protein sequence ID" value="SBW04975.1"/>
    <property type="molecule type" value="Genomic_DNA"/>
</dbReference>
<evidence type="ECO:0000256" key="4">
    <source>
        <dbReference type="ARBA" id="ARBA00022475"/>
    </source>
</evidence>